<dbReference type="AlphaFoldDB" id="A0A815ZPE5"/>
<evidence type="ECO:0000313" key="7">
    <source>
        <dbReference type="EMBL" id="CAF1587369.1"/>
    </source>
</evidence>
<evidence type="ECO:0000313" key="6">
    <source>
        <dbReference type="EMBL" id="CAF0974342.1"/>
    </source>
</evidence>
<evidence type="ECO:0000313" key="10">
    <source>
        <dbReference type="Proteomes" id="UP000663829"/>
    </source>
</evidence>
<proteinExistence type="predicted"/>
<evidence type="ECO:0000256" key="4">
    <source>
        <dbReference type="ARBA" id="ARBA00023136"/>
    </source>
</evidence>
<reference evidence="7" key="1">
    <citation type="submission" date="2021-02" db="EMBL/GenBank/DDBJ databases">
        <authorList>
            <person name="Nowell W R."/>
        </authorList>
    </citation>
    <scope>NUCLEOTIDE SEQUENCE</scope>
</reference>
<keyword evidence="10" id="KW-1185">Reference proteome</keyword>
<name>A0A815ZPE5_9BILA</name>
<dbReference type="Proteomes" id="UP000663829">
    <property type="component" value="Unassembled WGS sequence"/>
</dbReference>
<dbReference type="EMBL" id="CAJNOQ010032887">
    <property type="protein sequence ID" value="CAF1587369.1"/>
    <property type="molecule type" value="Genomic_DNA"/>
</dbReference>
<dbReference type="Proteomes" id="UP000681722">
    <property type="component" value="Unassembled WGS sequence"/>
</dbReference>
<evidence type="ECO:0000313" key="9">
    <source>
        <dbReference type="EMBL" id="CAF4457679.1"/>
    </source>
</evidence>
<comment type="subcellular location">
    <subcellularLocation>
        <location evidence="1">Membrane</location>
        <topology evidence="1">Multi-pass membrane protein</topology>
    </subcellularLocation>
</comment>
<dbReference type="OrthoDB" id="6140671at2759"/>
<organism evidence="7 10">
    <name type="scientific">Didymodactylos carnosus</name>
    <dbReference type="NCBI Taxonomy" id="1234261"/>
    <lineage>
        <taxon>Eukaryota</taxon>
        <taxon>Metazoa</taxon>
        <taxon>Spiralia</taxon>
        <taxon>Gnathifera</taxon>
        <taxon>Rotifera</taxon>
        <taxon>Eurotatoria</taxon>
        <taxon>Bdelloidea</taxon>
        <taxon>Philodinida</taxon>
        <taxon>Philodinidae</taxon>
        <taxon>Didymodactylos</taxon>
    </lineage>
</organism>
<dbReference type="InterPro" id="IPR004031">
    <property type="entry name" value="PMP22/EMP/MP20/Claudin"/>
</dbReference>
<keyword evidence="4 5" id="KW-0472">Membrane</keyword>
<keyword evidence="2 5" id="KW-0812">Transmembrane</keyword>
<gene>
    <name evidence="7" type="ORF">GPM918_LOCUS41511</name>
    <name evidence="6" type="ORF">OVA965_LOCUS13266</name>
    <name evidence="9" type="ORF">SRO942_LOCUS42573</name>
    <name evidence="8" type="ORF">TMI583_LOCUS13268</name>
</gene>
<evidence type="ECO:0000256" key="5">
    <source>
        <dbReference type="SAM" id="Phobius"/>
    </source>
</evidence>
<dbReference type="EMBL" id="CAJOBC010098967">
    <property type="protein sequence ID" value="CAF4457679.1"/>
    <property type="molecule type" value="Genomic_DNA"/>
</dbReference>
<evidence type="ECO:0000313" key="8">
    <source>
        <dbReference type="EMBL" id="CAF3745473.1"/>
    </source>
</evidence>
<dbReference type="PANTHER" id="PTHR21284">
    <property type="entry name" value="EG:80H7.2 PROTEIN"/>
    <property type="match status" value="1"/>
</dbReference>
<dbReference type="GO" id="GO:0016020">
    <property type="term" value="C:membrane"/>
    <property type="evidence" value="ECO:0007669"/>
    <property type="project" value="UniProtKB-SubCell"/>
</dbReference>
<protein>
    <submittedName>
        <fullName evidence="7">Uncharacterized protein</fullName>
    </submittedName>
</protein>
<evidence type="ECO:0000256" key="1">
    <source>
        <dbReference type="ARBA" id="ARBA00004141"/>
    </source>
</evidence>
<dbReference type="EMBL" id="CAJNOK010005495">
    <property type="protein sequence ID" value="CAF0974342.1"/>
    <property type="molecule type" value="Genomic_DNA"/>
</dbReference>
<feature type="transmembrane region" description="Helical" evidence="5">
    <location>
        <begin position="93"/>
        <end position="118"/>
    </location>
</feature>
<evidence type="ECO:0000256" key="3">
    <source>
        <dbReference type="ARBA" id="ARBA00022989"/>
    </source>
</evidence>
<feature type="transmembrane region" description="Helical" evidence="5">
    <location>
        <begin position="175"/>
        <end position="199"/>
    </location>
</feature>
<sequence length="264" mass="30753">MIVRSPKLFMGSALLFGIFSLVCDLLAFSTPYWIQIWPRVGDTTFRSLGLWQACISGFRNPVNYWEKIFYGCWWLYAREYYQLRRDQILTPPWFTAVQVMACFGLIFNMLSVVALIVVSITRYRLSRHSMLLCIVLSGFTCMFNMISIAIFGQYADAISGKWMPRPDYTSLSWSYISMVASTVTALFCVVCMGLECYFVREAKKYNNEKVFIRHVGNDDQAFVRKLTSDEQAFIRKSQENEQAFIRKSDMEQVFIRKVSDHNNI</sequence>
<accession>A0A815ZPE5</accession>
<feature type="transmembrane region" description="Helical" evidence="5">
    <location>
        <begin position="130"/>
        <end position="155"/>
    </location>
</feature>
<dbReference type="PANTHER" id="PTHR21284:SF12">
    <property type="entry name" value="EG:80H7.2 PROTEIN"/>
    <property type="match status" value="1"/>
</dbReference>
<dbReference type="Proteomes" id="UP000682733">
    <property type="component" value="Unassembled WGS sequence"/>
</dbReference>
<dbReference type="Pfam" id="PF13903">
    <property type="entry name" value="Claudin_2"/>
    <property type="match status" value="1"/>
</dbReference>
<comment type="caution">
    <text evidence="7">The sequence shown here is derived from an EMBL/GenBank/DDBJ whole genome shotgun (WGS) entry which is preliminary data.</text>
</comment>
<dbReference type="EMBL" id="CAJOBA010005499">
    <property type="protein sequence ID" value="CAF3745473.1"/>
    <property type="molecule type" value="Genomic_DNA"/>
</dbReference>
<dbReference type="Gene3D" id="1.20.140.150">
    <property type="match status" value="1"/>
</dbReference>
<dbReference type="Proteomes" id="UP000677228">
    <property type="component" value="Unassembled WGS sequence"/>
</dbReference>
<evidence type="ECO:0000256" key="2">
    <source>
        <dbReference type="ARBA" id="ARBA00022692"/>
    </source>
</evidence>
<keyword evidence="3 5" id="KW-1133">Transmembrane helix</keyword>
<feature type="transmembrane region" description="Helical" evidence="5">
    <location>
        <begin position="12"/>
        <end position="34"/>
    </location>
</feature>